<keyword evidence="4 7" id="KW-0812">Transmembrane</keyword>
<dbReference type="Pfam" id="PF00528">
    <property type="entry name" value="BPD_transp_1"/>
    <property type="match status" value="1"/>
</dbReference>
<keyword evidence="5 7" id="KW-1133">Transmembrane helix</keyword>
<feature type="compositionally biased region" description="Low complexity" evidence="8">
    <location>
        <begin position="28"/>
        <end position="41"/>
    </location>
</feature>
<evidence type="ECO:0000256" key="2">
    <source>
        <dbReference type="ARBA" id="ARBA00022448"/>
    </source>
</evidence>
<feature type="transmembrane region" description="Helical" evidence="7">
    <location>
        <begin position="147"/>
        <end position="169"/>
    </location>
</feature>
<dbReference type="PANTHER" id="PTHR30193:SF41">
    <property type="entry name" value="DIACETYLCHITOBIOSE UPTAKE SYSTEM PERMEASE PROTEIN NGCF"/>
    <property type="match status" value="1"/>
</dbReference>
<dbReference type="SUPFAM" id="SSF161098">
    <property type="entry name" value="MetI-like"/>
    <property type="match status" value="1"/>
</dbReference>
<dbReference type="InterPro" id="IPR000515">
    <property type="entry name" value="MetI-like"/>
</dbReference>
<proteinExistence type="inferred from homology"/>
<evidence type="ECO:0000313" key="11">
    <source>
        <dbReference type="Proteomes" id="UP001501371"/>
    </source>
</evidence>
<comment type="caution">
    <text evidence="10">The sequence shown here is derived from an EMBL/GenBank/DDBJ whole genome shotgun (WGS) entry which is preliminary data.</text>
</comment>
<keyword evidence="2 7" id="KW-0813">Transport</keyword>
<feature type="transmembrane region" description="Helical" evidence="7">
    <location>
        <begin position="303"/>
        <end position="323"/>
    </location>
</feature>
<gene>
    <name evidence="10" type="ORF">GCM10009654_21420</name>
</gene>
<accession>A0ABP4FD85</accession>
<dbReference type="RefSeq" id="WP_344273638.1">
    <property type="nucleotide sequence ID" value="NZ_BAAAKV010000015.1"/>
</dbReference>
<keyword evidence="11" id="KW-1185">Reference proteome</keyword>
<dbReference type="Proteomes" id="UP001501371">
    <property type="component" value="Unassembled WGS sequence"/>
</dbReference>
<feature type="transmembrane region" description="Helical" evidence="7">
    <location>
        <begin position="251"/>
        <end position="271"/>
    </location>
</feature>
<feature type="region of interest" description="Disordered" evidence="8">
    <location>
        <begin position="1"/>
        <end position="41"/>
    </location>
</feature>
<dbReference type="InterPro" id="IPR051393">
    <property type="entry name" value="ABC_transporter_permease"/>
</dbReference>
<evidence type="ECO:0000256" key="6">
    <source>
        <dbReference type="ARBA" id="ARBA00023136"/>
    </source>
</evidence>
<evidence type="ECO:0000313" key="10">
    <source>
        <dbReference type="EMBL" id="GAA1164352.1"/>
    </source>
</evidence>
<evidence type="ECO:0000256" key="5">
    <source>
        <dbReference type="ARBA" id="ARBA00022989"/>
    </source>
</evidence>
<comment type="subcellular location">
    <subcellularLocation>
        <location evidence="1 7">Cell membrane</location>
        <topology evidence="1 7">Multi-pass membrane protein</topology>
    </subcellularLocation>
</comment>
<evidence type="ECO:0000259" key="9">
    <source>
        <dbReference type="PROSITE" id="PS50928"/>
    </source>
</evidence>
<evidence type="ECO:0000256" key="1">
    <source>
        <dbReference type="ARBA" id="ARBA00004651"/>
    </source>
</evidence>
<feature type="transmembrane region" description="Helical" evidence="7">
    <location>
        <begin position="197"/>
        <end position="220"/>
    </location>
</feature>
<feature type="transmembrane region" description="Helical" evidence="7">
    <location>
        <begin position="53"/>
        <end position="72"/>
    </location>
</feature>
<dbReference type="PROSITE" id="PS50928">
    <property type="entry name" value="ABC_TM1"/>
    <property type="match status" value="1"/>
</dbReference>
<feature type="domain" description="ABC transmembrane type-1" evidence="9">
    <location>
        <begin position="110"/>
        <end position="324"/>
    </location>
</feature>
<evidence type="ECO:0000256" key="8">
    <source>
        <dbReference type="SAM" id="MobiDB-lite"/>
    </source>
</evidence>
<dbReference type="Gene3D" id="1.10.3720.10">
    <property type="entry name" value="MetI-like"/>
    <property type="match status" value="1"/>
</dbReference>
<reference evidence="11" key="1">
    <citation type="journal article" date="2019" name="Int. J. Syst. Evol. Microbiol.">
        <title>The Global Catalogue of Microorganisms (GCM) 10K type strain sequencing project: providing services to taxonomists for standard genome sequencing and annotation.</title>
        <authorList>
            <consortium name="The Broad Institute Genomics Platform"/>
            <consortium name="The Broad Institute Genome Sequencing Center for Infectious Disease"/>
            <person name="Wu L."/>
            <person name="Ma J."/>
        </authorList>
    </citation>
    <scope>NUCLEOTIDE SEQUENCE [LARGE SCALE GENOMIC DNA]</scope>
    <source>
        <strain evidence="11">JCM 12696</strain>
    </source>
</reference>
<dbReference type="PANTHER" id="PTHR30193">
    <property type="entry name" value="ABC TRANSPORTER PERMEASE PROTEIN"/>
    <property type="match status" value="1"/>
</dbReference>
<feature type="transmembrane region" description="Helical" evidence="7">
    <location>
        <begin position="114"/>
        <end position="135"/>
    </location>
</feature>
<dbReference type="InterPro" id="IPR035906">
    <property type="entry name" value="MetI-like_sf"/>
</dbReference>
<keyword evidence="3" id="KW-1003">Cell membrane</keyword>
<dbReference type="CDD" id="cd06261">
    <property type="entry name" value="TM_PBP2"/>
    <property type="match status" value="1"/>
</dbReference>
<keyword evidence="6 7" id="KW-0472">Membrane</keyword>
<evidence type="ECO:0000256" key="4">
    <source>
        <dbReference type="ARBA" id="ARBA00022692"/>
    </source>
</evidence>
<sequence length="336" mass="36520">MTAVGTPGDAVRADRSGDTRTAGGGPGAARANGAGPAGARPAGVRHRWTDHGLMFVAPFLLVYALFLIWPLVSGLAMSLRSDNITGTGGEFVGLDNYAEALGDPEVWSSLWNTVWFTVLSAVPLVLVGLVFALLAHHVRVVRWLWRLSWFAPFLLPSGVIGLLFLWVIYPSDFGFADQVLASFGLHPGIGWLTDERYAMLSIVLATVWWTVGFNFLLYLAALQAIPPYVYEAAELDGAGPAHRLWHITLPLLRRTTGVVVVLQVLASLKIFDQVYILTGGGPDDSTRPVLQYVFQAGFTGYRIGYASAVSYLFFALIVLVSLVQLRLSRRSGEETA</sequence>
<name>A0ABP4FD85_9ACTN</name>
<evidence type="ECO:0000256" key="7">
    <source>
        <dbReference type="RuleBase" id="RU363032"/>
    </source>
</evidence>
<organism evidence="10 11">
    <name type="scientific">Streptomyces hebeiensis</name>
    <dbReference type="NCBI Taxonomy" id="229486"/>
    <lineage>
        <taxon>Bacteria</taxon>
        <taxon>Bacillati</taxon>
        <taxon>Actinomycetota</taxon>
        <taxon>Actinomycetes</taxon>
        <taxon>Kitasatosporales</taxon>
        <taxon>Streptomycetaceae</taxon>
        <taxon>Streptomyces</taxon>
    </lineage>
</organism>
<protein>
    <submittedName>
        <fullName evidence="10">Sugar ABC transporter permease</fullName>
    </submittedName>
</protein>
<dbReference type="EMBL" id="BAAAKV010000015">
    <property type="protein sequence ID" value="GAA1164352.1"/>
    <property type="molecule type" value="Genomic_DNA"/>
</dbReference>
<comment type="similarity">
    <text evidence="7">Belongs to the binding-protein-dependent transport system permease family.</text>
</comment>
<evidence type="ECO:0000256" key="3">
    <source>
        <dbReference type="ARBA" id="ARBA00022475"/>
    </source>
</evidence>